<evidence type="ECO:0000313" key="7">
    <source>
        <dbReference type="Proteomes" id="UP000187408"/>
    </source>
</evidence>
<feature type="domain" description="4Fe-4S ferredoxin-type" evidence="5">
    <location>
        <begin position="78"/>
        <end position="107"/>
    </location>
</feature>
<dbReference type="EMBL" id="MOEN01000020">
    <property type="protein sequence ID" value="OMH40326.1"/>
    <property type="molecule type" value="Genomic_DNA"/>
</dbReference>
<keyword evidence="3" id="KW-0408">Iron</keyword>
<dbReference type="SUPFAM" id="SSF54862">
    <property type="entry name" value="4Fe-4S ferredoxins"/>
    <property type="match status" value="1"/>
</dbReference>
<dbReference type="InterPro" id="IPR017900">
    <property type="entry name" value="4Fe4S_Fe_S_CS"/>
</dbReference>
<dbReference type="GO" id="GO:0051539">
    <property type="term" value="F:4 iron, 4 sulfur cluster binding"/>
    <property type="evidence" value="ECO:0007669"/>
    <property type="project" value="UniProtKB-KW"/>
</dbReference>
<comment type="caution">
    <text evidence="6">The sequence shown here is derived from an EMBL/GenBank/DDBJ whole genome shotgun (WGS) entry which is preliminary data.</text>
</comment>
<organism evidence="6 7">
    <name type="scientific">Desulfurobacterium indicum</name>
    <dbReference type="NCBI Taxonomy" id="1914305"/>
    <lineage>
        <taxon>Bacteria</taxon>
        <taxon>Pseudomonadati</taxon>
        <taxon>Aquificota</taxon>
        <taxon>Aquificia</taxon>
        <taxon>Desulfurobacteriales</taxon>
        <taxon>Desulfurobacteriaceae</taxon>
        <taxon>Desulfurobacterium</taxon>
    </lineage>
</organism>
<dbReference type="PANTHER" id="PTHR24960">
    <property type="entry name" value="PHOTOSYSTEM I IRON-SULFUR CENTER-RELATED"/>
    <property type="match status" value="1"/>
</dbReference>
<dbReference type="Gene3D" id="3.30.70.20">
    <property type="match status" value="2"/>
</dbReference>
<dbReference type="PANTHER" id="PTHR24960:SF79">
    <property type="entry name" value="PHOTOSYSTEM I IRON-SULFUR CENTER"/>
    <property type="match status" value="1"/>
</dbReference>
<dbReference type="OrthoDB" id="9810688at2"/>
<dbReference type="STRING" id="1914305.BLW93_05825"/>
<evidence type="ECO:0000313" key="6">
    <source>
        <dbReference type="EMBL" id="OMH40326.1"/>
    </source>
</evidence>
<protein>
    <submittedName>
        <fullName evidence="6">4Fe-4S ferredoxin</fullName>
    </submittedName>
</protein>
<dbReference type="PROSITE" id="PS00198">
    <property type="entry name" value="4FE4S_FER_1"/>
    <property type="match status" value="2"/>
</dbReference>
<dbReference type="AlphaFoldDB" id="A0A1R1MKN7"/>
<evidence type="ECO:0000259" key="5">
    <source>
        <dbReference type="PROSITE" id="PS51379"/>
    </source>
</evidence>
<keyword evidence="7" id="KW-1185">Reference proteome</keyword>
<dbReference type="PROSITE" id="PS51379">
    <property type="entry name" value="4FE4S_FER_2"/>
    <property type="match status" value="3"/>
</dbReference>
<dbReference type="InterPro" id="IPR017896">
    <property type="entry name" value="4Fe4S_Fe-S-bd"/>
</dbReference>
<keyword evidence="4" id="KW-0411">Iron-sulfur</keyword>
<accession>A0A1R1MKN7</accession>
<evidence type="ECO:0000256" key="2">
    <source>
        <dbReference type="ARBA" id="ARBA00022723"/>
    </source>
</evidence>
<gene>
    <name evidence="6" type="ORF">BLW93_05825</name>
</gene>
<proteinExistence type="predicted"/>
<evidence type="ECO:0000256" key="4">
    <source>
        <dbReference type="ARBA" id="ARBA00023014"/>
    </source>
</evidence>
<feature type="domain" description="4Fe-4S ferredoxin-type" evidence="5">
    <location>
        <begin position="38"/>
        <end position="69"/>
    </location>
</feature>
<reference evidence="6 7" key="1">
    <citation type="submission" date="2016-10" db="EMBL/GenBank/DDBJ databases">
        <title>Genome sequence of a sulfur-reducing bacterium Desulfurobacterium indicum K6013.</title>
        <authorList>
            <person name="Cao J."/>
            <person name="Shao Z."/>
            <person name="Alain K."/>
            <person name="Jebbar M."/>
        </authorList>
    </citation>
    <scope>NUCLEOTIDE SEQUENCE [LARGE SCALE GENOMIC DNA]</scope>
    <source>
        <strain evidence="6 7">K6013</strain>
    </source>
</reference>
<keyword evidence="1" id="KW-0004">4Fe-4S</keyword>
<name>A0A1R1MKN7_9BACT</name>
<dbReference type="InterPro" id="IPR050157">
    <property type="entry name" value="PSI_iron-sulfur_center"/>
</dbReference>
<evidence type="ECO:0000256" key="3">
    <source>
        <dbReference type="ARBA" id="ARBA00023004"/>
    </source>
</evidence>
<dbReference type="Pfam" id="PF12838">
    <property type="entry name" value="Fer4_7"/>
    <property type="match status" value="1"/>
</dbReference>
<dbReference type="Pfam" id="PF00037">
    <property type="entry name" value="Fer4"/>
    <property type="match status" value="1"/>
</dbReference>
<dbReference type="Proteomes" id="UP000187408">
    <property type="component" value="Unassembled WGS sequence"/>
</dbReference>
<dbReference type="RefSeq" id="WP_076713166.1">
    <property type="nucleotide sequence ID" value="NZ_MOEN01000020.1"/>
</dbReference>
<evidence type="ECO:0000256" key="1">
    <source>
        <dbReference type="ARBA" id="ARBA00022485"/>
    </source>
</evidence>
<dbReference type="GO" id="GO:0046872">
    <property type="term" value="F:metal ion binding"/>
    <property type="evidence" value="ECO:0007669"/>
    <property type="project" value="UniProtKB-KW"/>
</dbReference>
<keyword evidence="2" id="KW-0479">Metal-binding</keyword>
<feature type="domain" description="4Fe-4S ferredoxin-type" evidence="5">
    <location>
        <begin position="149"/>
        <end position="180"/>
    </location>
</feature>
<sequence>MKGRRDFFKELLGSVTKAAAEFAYEVSKATENLVRPPGSADEDTFTALCEKCGKCVENCKTGVLEKYKKLNPIILDTPFMNFDNNYCEQCYTCIENCPSGALKFENLKKYKYVAKILKDKCVAFKEMFCLTCYWSCLNIDKAITIRDRSYPEFHPEECKGCGRCINACPTEPKSITMVKVKNE</sequence>